<feature type="compositionally biased region" description="Low complexity" evidence="1">
    <location>
        <begin position="123"/>
        <end position="138"/>
    </location>
</feature>
<keyword evidence="2" id="KW-0812">Transmembrane</keyword>
<accession>A0ABS3LW81</accession>
<organism evidence="3 4">
    <name type="scientific">Acetobacter sacchari</name>
    <dbReference type="NCBI Taxonomy" id="2661687"/>
    <lineage>
        <taxon>Bacteria</taxon>
        <taxon>Pseudomonadati</taxon>
        <taxon>Pseudomonadota</taxon>
        <taxon>Alphaproteobacteria</taxon>
        <taxon>Acetobacterales</taxon>
        <taxon>Acetobacteraceae</taxon>
        <taxon>Acetobacter</taxon>
    </lineage>
</organism>
<comment type="caution">
    <text evidence="3">The sequence shown here is derived from an EMBL/GenBank/DDBJ whole genome shotgun (WGS) entry which is preliminary data.</text>
</comment>
<protein>
    <submittedName>
        <fullName evidence="3">Uncharacterized protein</fullName>
    </submittedName>
</protein>
<keyword evidence="2" id="KW-0472">Membrane</keyword>
<feature type="compositionally biased region" description="Basic and acidic residues" evidence="1">
    <location>
        <begin position="286"/>
        <end position="295"/>
    </location>
</feature>
<feature type="compositionally biased region" description="Low complexity" evidence="1">
    <location>
        <begin position="296"/>
        <end position="328"/>
    </location>
</feature>
<feature type="transmembrane region" description="Helical" evidence="2">
    <location>
        <begin position="69"/>
        <end position="88"/>
    </location>
</feature>
<feature type="compositionally biased region" description="Polar residues" evidence="1">
    <location>
        <begin position="1"/>
        <end position="13"/>
    </location>
</feature>
<feature type="compositionally biased region" description="Acidic residues" evidence="1">
    <location>
        <begin position="33"/>
        <end position="47"/>
    </location>
</feature>
<evidence type="ECO:0000313" key="4">
    <source>
        <dbReference type="Proteomes" id="UP000664771"/>
    </source>
</evidence>
<evidence type="ECO:0000256" key="2">
    <source>
        <dbReference type="SAM" id="Phobius"/>
    </source>
</evidence>
<feature type="region of interest" description="Disordered" evidence="1">
    <location>
        <begin position="1"/>
        <end position="61"/>
    </location>
</feature>
<keyword evidence="2" id="KW-1133">Transmembrane helix</keyword>
<gene>
    <name evidence="3" type="ORF">J2D73_10200</name>
</gene>
<dbReference type="EMBL" id="JAFVMF010000010">
    <property type="protein sequence ID" value="MBO1360169.1"/>
    <property type="molecule type" value="Genomic_DNA"/>
</dbReference>
<dbReference type="Proteomes" id="UP000664771">
    <property type="component" value="Unassembled WGS sequence"/>
</dbReference>
<feature type="compositionally biased region" description="Low complexity" evidence="1">
    <location>
        <begin position="191"/>
        <end position="201"/>
    </location>
</feature>
<reference evidence="3 4" key="1">
    <citation type="submission" date="2021-03" db="EMBL/GenBank/DDBJ databases">
        <title>The complete genome sequence of Acetobacter sacchari TBRC 11175.</title>
        <authorList>
            <person name="Charoenyingcharoen P."/>
            <person name="Yukphan P."/>
        </authorList>
    </citation>
    <scope>NUCLEOTIDE SEQUENCE [LARGE SCALE GENOMIC DNA]</scope>
    <source>
        <strain evidence="3 4">TBRC 11175</strain>
    </source>
</reference>
<keyword evidence="4" id="KW-1185">Reference proteome</keyword>
<dbReference type="RefSeq" id="WP_207881465.1">
    <property type="nucleotide sequence ID" value="NZ_JAFVMF010000010.1"/>
</dbReference>
<evidence type="ECO:0000313" key="3">
    <source>
        <dbReference type="EMBL" id="MBO1360169.1"/>
    </source>
</evidence>
<sequence length="399" mass="40932">MSAEPRSSYQNFPETGAATIRRLHPGSTAPSPEEAEGNESGQDDGIETEAASQAPPAARSRTGLADKKVLLAGGAACALVVALGVWSLRPASRPVQPVGQEVGIVASPLTPAAQPHPRPATQPAPVVVRPSSSAASPSPVKPPVALQAQPGNDLDAMLAAGPHGKAADHANPPSTPATSPTEAVETPEKPAPTSSAPAITPQNAADAASHLVAAPLAPKDQVDVLQLVTMEASLVQQSRSEIAALRTELQRDHEAATQHDADILRRLAMLEAKKAVADAADVQTSAREDAADQAKRALAAAMARPSTDPASSSASPTPSTAQPATTQPAPAPVRNWVPHYRIVSASPLLGMVQDDNAPAGEPSQLEVEPGTNLRGYGVVKSISQSGTNWVIRTDHGLIN</sequence>
<proteinExistence type="predicted"/>
<name>A0ABS3LW81_9PROT</name>
<feature type="region of interest" description="Disordered" evidence="1">
    <location>
        <begin position="109"/>
        <end position="203"/>
    </location>
</feature>
<evidence type="ECO:0000256" key="1">
    <source>
        <dbReference type="SAM" id="MobiDB-lite"/>
    </source>
</evidence>
<feature type="region of interest" description="Disordered" evidence="1">
    <location>
        <begin position="279"/>
        <end position="333"/>
    </location>
</feature>
<feature type="compositionally biased region" description="Low complexity" evidence="1">
    <location>
        <begin position="48"/>
        <end position="61"/>
    </location>
</feature>